<dbReference type="Gene3D" id="3.30.730.10">
    <property type="entry name" value="AP2/ERF domain"/>
    <property type="match status" value="1"/>
</dbReference>
<keyword evidence="3" id="KW-0238">DNA-binding</keyword>
<dbReference type="SMART" id="SM00380">
    <property type="entry name" value="AP2"/>
    <property type="match status" value="1"/>
</dbReference>
<evidence type="ECO:0000313" key="8">
    <source>
        <dbReference type="Proteomes" id="UP000001514"/>
    </source>
</evidence>
<dbReference type="HOGENOM" id="CLU_058713_6_1_1"/>
<keyword evidence="5" id="KW-0539">Nucleus</keyword>
<dbReference type="Gramene" id="EFJ38745">
    <property type="protein sequence ID" value="EFJ38745"/>
    <property type="gene ID" value="SELMODRAFT_68470"/>
</dbReference>
<proteinExistence type="predicted"/>
<evidence type="ECO:0000313" key="7">
    <source>
        <dbReference type="EMBL" id="EFJ38745.1"/>
    </source>
</evidence>
<dbReference type="GO" id="GO:0003700">
    <property type="term" value="F:DNA-binding transcription factor activity"/>
    <property type="evidence" value="ECO:0007669"/>
    <property type="project" value="InterPro"/>
</dbReference>
<dbReference type="GO" id="GO:0005634">
    <property type="term" value="C:nucleus"/>
    <property type="evidence" value="ECO:0007669"/>
    <property type="project" value="UniProtKB-SubCell"/>
</dbReference>
<dbReference type="Proteomes" id="UP000001514">
    <property type="component" value="Unassembled WGS sequence"/>
</dbReference>
<dbReference type="InterPro" id="IPR001471">
    <property type="entry name" value="AP2/ERF_dom"/>
</dbReference>
<evidence type="ECO:0000256" key="1">
    <source>
        <dbReference type="ARBA" id="ARBA00004123"/>
    </source>
</evidence>
<dbReference type="EMBL" id="GL377565">
    <property type="protein sequence ID" value="EFJ38745.1"/>
    <property type="molecule type" value="Genomic_DNA"/>
</dbReference>
<keyword evidence="2" id="KW-0805">Transcription regulation</keyword>
<dbReference type="Pfam" id="PF00847">
    <property type="entry name" value="AP2"/>
    <property type="match status" value="1"/>
</dbReference>
<accession>D8QNE1</accession>
<dbReference type="KEGG" id="smo:SELMODRAFT_68470"/>
<dbReference type="PANTHER" id="PTHR31190">
    <property type="entry name" value="DNA-BINDING DOMAIN"/>
    <property type="match status" value="1"/>
</dbReference>
<evidence type="ECO:0000256" key="5">
    <source>
        <dbReference type="ARBA" id="ARBA00023242"/>
    </source>
</evidence>
<organism evidence="8">
    <name type="scientific">Selaginella moellendorffii</name>
    <name type="common">Spikemoss</name>
    <dbReference type="NCBI Taxonomy" id="88036"/>
    <lineage>
        <taxon>Eukaryota</taxon>
        <taxon>Viridiplantae</taxon>
        <taxon>Streptophyta</taxon>
        <taxon>Embryophyta</taxon>
        <taxon>Tracheophyta</taxon>
        <taxon>Lycopodiopsida</taxon>
        <taxon>Selaginellales</taxon>
        <taxon>Selaginellaceae</taxon>
        <taxon>Selaginella</taxon>
    </lineage>
</organism>
<keyword evidence="8" id="KW-1185">Reference proteome</keyword>
<evidence type="ECO:0000256" key="3">
    <source>
        <dbReference type="ARBA" id="ARBA00023125"/>
    </source>
</evidence>
<reference evidence="7 8" key="1">
    <citation type="journal article" date="2011" name="Science">
        <title>The Selaginella genome identifies genetic changes associated with the evolution of vascular plants.</title>
        <authorList>
            <person name="Banks J.A."/>
            <person name="Nishiyama T."/>
            <person name="Hasebe M."/>
            <person name="Bowman J.L."/>
            <person name="Gribskov M."/>
            <person name="dePamphilis C."/>
            <person name="Albert V.A."/>
            <person name="Aono N."/>
            <person name="Aoyama T."/>
            <person name="Ambrose B.A."/>
            <person name="Ashton N.W."/>
            <person name="Axtell M.J."/>
            <person name="Barker E."/>
            <person name="Barker M.S."/>
            <person name="Bennetzen J.L."/>
            <person name="Bonawitz N.D."/>
            <person name="Chapple C."/>
            <person name="Cheng C."/>
            <person name="Correa L.G."/>
            <person name="Dacre M."/>
            <person name="DeBarry J."/>
            <person name="Dreyer I."/>
            <person name="Elias M."/>
            <person name="Engstrom E.M."/>
            <person name="Estelle M."/>
            <person name="Feng L."/>
            <person name="Finet C."/>
            <person name="Floyd S.K."/>
            <person name="Frommer W.B."/>
            <person name="Fujita T."/>
            <person name="Gramzow L."/>
            <person name="Gutensohn M."/>
            <person name="Harholt J."/>
            <person name="Hattori M."/>
            <person name="Heyl A."/>
            <person name="Hirai T."/>
            <person name="Hiwatashi Y."/>
            <person name="Ishikawa M."/>
            <person name="Iwata M."/>
            <person name="Karol K.G."/>
            <person name="Koehler B."/>
            <person name="Kolukisaoglu U."/>
            <person name="Kubo M."/>
            <person name="Kurata T."/>
            <person name="Lalonde S."/>
            <person name="Li K."/>
            <person name="Li Y."/>
            <person name="Litt A."/>
            <person name="Lyons E."/>
            <person name="Manning G."/>
            <person name="Maruyama T."/>
            <person name="Michael T.P."/>
            <person name="Mikami K."/>
            <person name="Miyazaki S."/>
            <person name="Morinaga S."/>
            <person name="Murata T."/>
            <person name="Mueller-Roeber B."/>
            <person name="Nelson D.R."/>
            <person name="Obara M."/>
            <person name="Oguri Y."/>
            <person name="Olmstead R.G."/>
            <person name="Onodera N."/>
            <person name="Petersen B.L."/>
            <person name="Pils B."/>
            <person name="Prigge M."/>
            <person name="Rensing S.A."/>
            <person name="Riano-Pachon D.M."/>
            <person name="Roberts A.W."/>
            <person name="Sato Y."/>
            <person name="Scheller H.V."/>
            <person name="Schulz B."/>
            <person name="Schulz C."/>
            <person name="Shakirov E.V."/>
            <person name="Shibagaki N."/>
            <person name="Shinohara N."/>
            <person name="Shippen D.E."/>
            <person name="Soerensen I."/>
            <person name="Sotooka R."/>
            <person name="Sugimoto N."/>
            <person name="Sugita M."/>
            <person name="Sumikawa N."/>
            <person name="Tanurdzic M."/>
            <person name="Theissen G."/>
            <person name="Ulvskov P."/>
            <person name="Wakazuki S."/>
            <person name="Weng J.K."/>
            <person name="Willats W.W."/>
            <person name="Wipf D."/>
            <person name="Wolf P.G."/>
            <person name="Yang L."/>
            <person name="Zimmer A.D."/>
            <person name="Zhu Q."/>
            <person name="Mitros T."/>
            <person name="Hellsten U."/>
            <person name="Loque D."/>
            <person name="Otillar R."/>
            <person name="Salamov A."/>
            <person name="Schmutz J."/>
            <person name="Shapiro H."/>
            <person name="Lindquist E."/>
            <person name="Lucas S."/>
            <person name="Rokhsar D."/>
            <person name="Grigoriev I.V."/>
        </authorList>
    </citation>
    <scope>NUCLEOTIDE SEQUENCE [LARGE SCALE GENOMIC DNA]</scope>
</reference>
<dbReference type="InterPro" id="IPR016177">
    <property type="entry name" value="DNA-bd_dom_sf"/>
</dbReference>
<feature type="non-terminal residue" evidence="7">
    <location>
        <position position="1"/>
    </location>
</feature>
<dbReference type="eggNOG" id="ENOG502QRIC">
    <property type="taxonomic scope" value="Eukaryota"/>
</dbReference>
<protein>
    <recommendedName>
        <fullName evidence="6">AP2/ERF domain-containing protein</fullName>
    </recommendedName>
</protein>
<gene>
    <name evidence="7" type="ORF">SELMODRAFT_68470</name>
</gene>
<dbReference type="PRINTS" id="PR00367">
    <property type="entry name" value="ETHRSPELEMNT"/>
</dbReference>
<feature type="domain" description="AP2/ERF" evidence="6">
    <location>
        <begin position="71"/>
        <end position="129"/>
    </location>
</feature>
<sequence>ENDSEDMILYGLLKEAARTGWQPLTPKQRKEPEIADAVKPEIPAHCAIPLLTQSETRGTAAMPAASFKRQHYRGVRQRPWGKFAAEIRDSMRQGARIWLGTFDTAEQAARAYDRAAFKMRGARALLNFPLQ</sequence>
<comment type="subcellular location">
    <subcellularLocation>
        <location evidence="1">Nucleus</location>
    </subcellularLocation>
</comment>
<dbReference type="AlphaFoldDB" id="D8QNE1"/>
<evidence type="ECO:0000259" key="6">
    <source>
        <dbReference type="PROSITE" id="PS51032"/>
    </source>
</evidence>
<keyword evidence="4" id="KW-0804">Transcription</keyword>
<dbReference type="FunFam" id="3.30.730.10:FF:000001">
    <property type="entry name" value="Ethylene-responsive transcription factor 2"/>
    <property type="match status" value="1"/>
</dbReference>
<name>D8QNE1_SELML</name>
<dbReference type="PROSITE" id="PS51032">
    <property type="entry name" value="AP2_ERF"/>
    <property type="match status" value="1"/>
</dbReference>
<dbReference type="InterPro" id="IPR036955">
    <property type="entry name" value="AP2/ERF_dom_sf"/>
</dbReference>
<evidence type="ECO:0000256" key="4">
    <source>
        <dbReference type="ARBA" id="ARBA00023163"/>
    </source>
</evidence>
<dbReference type="PANTHER" id="PTHR31190:SF488">
    <property type="entry name" value="ETHYLENE-RESPONSIVE TRANSCRIPTION FACTOR ERF096"/>
    <property type="match status" value="1"/>
</dbReference>
<dbReference type="CDD" id="cd00018">
    <property type="entry name" value="AP2"/>
    <property type="match status" value="1"/>
</dbReference>
<dbReference type="GO" id="GO:0003677">
    <property type="term" value="F:DNA binding"/>
    <property type="evidence" value="ECO:0007669"/>
    <property type="project" value="UniProtKB-KW"/>
</dbReference>
<feature type="non-terminal residue" evidence="7">
    <location>
        <position position="131"/>
    </location>
</feature>
<dbReference type="InParanoid" id="D8QNE1"/>
<evidence type="ECO:0000256" key="2">
    <source>
        <dbReference type="ARBA" id="ARBA00023015"/>
    </source>
</evidence>
<dbReference type="GO" id="GO:0009873">
    <property type="term" value="P:ethylene-activated signaling pathway"/>
    <property type="evidence" value="ECO:0007669"/>
    <property type="project" value="InterPro"/>
</dbReference>
<dbReference type="InterPro" id="IPR044808">
    <property type="entry name" value="ERF_plant"/>
</dbReference>
<dbReference type="SUPFAM" id="SSF54171">
    <property type="entry name" value="DNA-binding domain"/>
    <property type="match status" value="1"/>
</dbReference>